<dbReference type="EMBL" id="JACHNH010000001">
    <property type="protein sequence ID" value="MBB4767199.1"/>
    <property type="molecule type" value="Genomic_DNA"/>
</dbReference>
<comment type="caution">
    <text evidence="2">The sequence shown here is derived from an EMBL/GenBank/DDBJ whole genome shotgun (WGS) entry which is preliminary data.</text>
</comment>
<evidence type="ECO:0000313" key="2">
    <source>
        <dbReference type="EMBL" id="MBB4767199.1"/>
    </source>
</evidence>
<accession>A0A7W7I696</accession>
<reference evidence="2 3" key="1">
    <citation type="submission" date="2020-08" db="EMBL/GenBank/DDBJ databases">
        <title>Sequencing the genomes of 1000 actinobacteria strains.</title>
        <authorList>
            <person name="Klenk H.-P."/>
        </authorList>
    </citation>
    <scope>NUCLEOTIDE SEQUENCE [LARGE SCALE GENOMIC DNA]</scope>
    <source>
        <strain evidence="2 3">DSM 43149</strain>
    </source>
</reference>
<name>A0A7W7I696_9ACTN</name>
<protein>
    <submittedName>
        <fullName evidence="2">Uncharacterized protein</fullName>
    </submittedName>
</protein>
<keyword evidence="3" id="KW-1185">Reference proteome</keyword>
<organism evidence="2 3">
    <name type="scientific">Actinoplanes digitatis</name>
    <dbReference type="NCBI Taxonomy" id="1868"/>
    <lineage>
        <taxon>Bacteria</taxon>
        <taxon>Bacillati</taxon>
        <taxon>Actinomycetota</taxon>
        <taxon>Actinomycetes</taxon>
        <taxon>Micromonosporales</taxon>
        <taxon>Micromonosporaceae</taxon>
        <taxon>Actinoplanes</taxon>
    </lineage>
</organism>
<evidence type="ECO:0000313" key="3">
    <source>
        <dbReference type="Proteomes" id="UP000578112"/>
    </source>
</evidence>
<gene>
    <name evidence="2" type="ORF">BJ971_007755</name>
</gene>
<sequence>MSRVRKWSALAAAATIALLPTQAAVAARGNPIGLGPIGFATGQVDVTQDFAATDLTWTITDSDAAARELRGTVELRPFVGDQPVESARTIAFGLGLGYPYVSSESGNAQSSAYRFEFLVPREGVAANVVWRVIKVTAEDDQGHKRTFKMPGAELAVTGLVDTTGPEIGIASADVGQLREVYDPGTGVALRYRFEIMDEGSTPAKGRIVLRGPAGRTLTGTFQVADNGYEKTCGDGSYFYGPFNLSCTATVQVPAGSPSGTWAPARVDVWDRAGNLTRLIAPETVPAITVSRNDVITASDFQLPATVSAPAQGVPSADLTFAVSGAVGGLASVDLDSDVCTQVSHTPVIGADGRASVKIEIRSLTGRCTVTGVKLTDAAGNVSLYGSAHGNTDLGLTIVVV</sequence>
<feature type="signal peptide" evidence="1">
    <location>
        <begin position="1"/>
        <end position="26"/>
    </location>
</feature>
<dbReference type="Proteomes" id="UP000578112">
    <property type="component" value="Unassembled WGS sequence"/>
</dbReference>
<proteinExistence type="predicted"/>
<dbReference type="AlphaFoldDB" id="A0A7W7I696"/>
<feature type="chain" id="PRO_5031037749" evidence="1">
    <location>
        <begin position="27"/>
        <end position="400"/>
    </location>
</feature>
<keyword evidence="1" id="KW-0732">Signal</keyword>
<evidence type="ECO:0000256" key="1">
    <source>
        <dbReference type="SAM" id="SignalP"/>
    </source>
</evidence>
<dbReference type="RefSeq" id="WP_184998256.1">
    <property type="nucleotide sequence ID" value="NZ_BOMK01000036.1"/>
</dbReference>